<name>A0A1X2HAV8_SYNRA</name>
<organism evidence="1 2">
    <name type="scientific">Syncephalastrum racemosum</name>
    <name type="common">Filamentous fungus</name>
    <dbReference type="NCBI Taxonomy" id="13706"/>
    <lineage>
        <taxon>Eukaryota</taxon>
        <taxon>Fungi</taxon>
        <taxon>Fungi incertae sedis</taxon>
        <taxon>Mucoromycota</taxon>
        <taxon>Mucoromycotina</taxon>
        <taxon>Mucoromycetes</taxon>
        <taxon>Mucorales</taxon>
        <taxon>Syncephalastraceae</taxon>
        <taxon>Syncephalastrum</taxon>
    </lineage>
</organism>
<keyword evidence="2" id="KW-1185">Reference proteome</keyword>
<dbReference type="AlphaFoldDB" id="A0A1X2HAV8"/>
<dbReference type="InParanoid" id="A0A1X2HAV8"/>
<accession>A0A1X2HAV8</accession>
<comment type="caution">
    <text evidence="1">The sequence shown here is derived from an EMBL/GenBank/DDBJ whole genome shotgun (WGS) entry which is preliminary data.</text>
</comment>
<dbReference type="OMA" id="FRCICAV"/>
<gene>
    <name evidence="1" type="ORF">BCR43DRAFT_525476</name>
</gene>
<evidence type="ECO:0000313" key="2">
    <source>
        <dbReference type="Proteomes" id="UP000242180"/>
    </source>
</evidence>
<reference evidence="1 2" key="1">
    <citation type="submission" date="2016-07" db="EMBL/GenBank/DDBJ databases">
        <title>Pervasive Adenine N6-methylation of Active Genes in Fungi.</title>
        <authorList>
            <consortium name="DOE Joint Genome Institute"/>
            <person name="Mondo S.J."/>
            <person name="Dannebaum R.O."/>
            <person name="Kuo R.C."/>
            <person name="Labutti K."/>
            <person name="Haridas S."/>
            <person name="Kuo A."/>
            <person name="Salamov A."/>
            <person name="Ahrendt S.R."/>
            <person name="Lipzen A."/>
            <person name="Sullivan W."/>
            <person name="Andreopoulos W.B."/>
            <person name="Clum A."/>
            <person name="Lindquist E."/>
            <person name="Daum C."/>
            <person name="Ramamoorthy G.K."/>
            <person name="Gryganskyi A."/>
            <person name="Culley D."/>
            <person name="Magnuson J.K."/>
            <person name="James T.Y."/>
            <person name="O'Malley M.A."/>
            <person name="Stajich J.E."/>
            <person name="Spatafora J.W."/>
            <person name="Visel A."/>
            <person name="Grigoriev I.V."/>
        </authorList>
    </citation>
    <scope>NUCLEOTIDE SEQUENCE [LARGE SCALE GENOMIC DNA]</scope>
    <source>
        <strain evidence="1 2">NRRL 2496</strain>
    </source>
</reference>
<protein>
    <submittedName>
        <fullName evidence="1">Uncharacterized protein</fullName>
    </submittedName>
</protein>
<dbReference type="Proteomes" id="UP000242180">
    <property type="component" value="Unassembled WGS sequence"/>
</dbReference>
<evidence type="ECO:0000313" key="1">
    <source>
        <dbReference type="EMBL" id="ORY95811.1"/>
    </source>
</evidence>
<dbReference type="OrthoDB" id="2275666at2759"/>
<proteinExistence type="predicted"/>
<sequence length="303" mass="34683">MLYAFRCICAVYPAASFGAERIAHQAAKHSPNAFDLLSDRYSYAENPEKPADINRGWAQRRLLIRASSHEIRERVTSKKLMLKNLSQVADDMNQVYRPAGPRDDEMYDNELRSTRDIYAETLLLTDLFDDKTPRSFSTLCGVYKLNFLSGESARKYPNETIAKYALDAVARRRTRINGLKEERYGIVGYARKSPSSEPKHRRLSLLQSMNDRLKSISAVDNKYLDAFSKRVAIVAIDFAGLTTNTNDLIRWLKKNECIKVVLIDNAEAENRTYSLTKEKLLADTSLVQLFDRRSAPVRRSLEQ</sequence>
<dbReference type="EMBL" id="MCGN01000006">
    <property type="protein sequence ID" value="ORY95811.1"/>
    <property type="molecule type" value="Genomic_DNA"/>
</dbReference>